<dbReference type="GO" id="GO:0007018">
    <property type="term" value="P:microtubule-based movement"/>
    <property type="evidence" value="ECO:0007669"/>
    <property type="project" value="InterPro"/>
</dbReference>
<evidence type="ECO:0000313" key="2">
    <source>
        <dbReference type="Proteomes" id="UP000887574"/>
    </source>
</evidence>
<dbReference type="Proteomes" id="UP000887574">
    <property type="component" value="Unplaced"/>
</dbReference>
<dbReference type="GO" id="GO:0005524">
    <property type="term" value="F:ATP binding"/>
    <property type="evidence" value="ECO:0007669"/>
    <property type="project" value="InterPro"/>
</dbReference>
<dbReference type="GO" id="GO:0030286">
    <property type="term" value="C:dynein complex"/>
    <property type="evidence" value="ECO:0007669"/>
    <property type="project" value="InterPro"/>
</dbReference>
<proteinExistence type="predicted"/>
<feature type="domain" description="Dynein heavy chain hydrolytic ATP-binding dynein motor region" evidence="1">
    <location>
        <begin position="31"/>
        <end position="89"/>
    </location>
</feature>
<dbReference type="Pfam" id="PF12774">
    <property type="entry name" value="AAA_6"/>
    <property type="match status" value="1"/>
</dbReference>
<dbReference type="InterPro" id="IPR043157">
    <property type="entry name" value="Dynein_AAA1S"/>
</dbReference>
<name>A0A915E507_9BILA</name>
<accession>A0A915E507</accession>
<dbReference type="AlphaFoldDB" id="A0A915E507"/>
<dbReference type="Gene3D" id="1.10.8.710">
    <property type="match status" value="1"/>
</dbReference>
<dbReference type="GO" id="GO:0045505">
    <property type="term" value="F:dynein intermediate chain binding"/>
    <property type="evidence" value="ECO:0007669"/>
    <property type="project" value="InterPro"/>
</dbReference>
<dbReference type="PANTHER" id="PTHR22878">
    <property type="entry name" value="DYNEIN HEAVY CHAIN 6, AXONEMAL-LIKE-RELATED"/>
    <property type="match status" value="1"/>
</dbReference>
<dbReference type="GO" id="GO:0051959">
    <property type="term" value="F:dynein light intermediate chain binding"/>
    <property type="evidence" value="ECO:0007669"/>
    <property type="project" value="InterPro"/>
</dbReference>
<protein>
    <submittedName>
        <fullName evidence="3">Dynein heavy chain hydrolytic ATP-binding dynein motor region domain-containing protein</fullName>
    </submittedName>
</protein>
<reference evidence="3" key="1">
    <citation type="submission" date="2022-11" db="UniProtKB">
        <authorList>
            <consortium name="WormBaseParasite"/>
        </authorList>
    </citation>
    <scope>IDENTIFICATION</scope>
</reference>
<sequence length="107" mass="12288">MKVDLVGERLSVNSNMAIFITMNPGYSGHRKLIAEVMLFSQGSRLLKPLLRKLCHCSQQLSDQYHYDFGLRALKYVLVSAGNIKRSEIQRISKDQHDKATESQERYS</sequence>
<organism evidence="2 3">
    <name type="scientific">Ditylenchus dipsaci</name>
    <dbReference type="NCBI Taxonomy" id="166011"/>
    <lineage>
        <taxon>Eukaryota</taxon>
        <taxon>Metazoa</taxon>
        <taxon>Ecdysozoa</taxon>
        <taxon>Nematoda</taxon>
        <taxon>Chromadorea</taxon>
        <taxon>Rhabditida</taxon>
        <taxon>Tylenchina</taxon>
        <taxon>Tylenchomorpha</taxon>
        <taxon>Sphaerularioidea</taxon>
        <taxon>Anguinidae</taxon>
        <taxon>Anguininae</taxon>
        <taxon>Ditylenchus</taxon>
    </lineage>
</organism>
<keyword evidence="2" id="KW-1185">Reference proteome</keyword>
<evidence type="ECO:0000313" key="3">
    <source>
        <dbReference type="WBParaSite" id="jg26259"/>
    </source>
</evidence>
<dbReference type="InterPro" id="IPR035699">
    <property type="entry name" value="AAA_6"/>
</dbReference>
<evidence type="ECO:0000259" key="1">
    <source>
        <dbReference type="Pfam" id="PF12774"/>
    </source>
</evidence>
<dbReference type="WBParaSite" id="jg26259">
    <property type="protein sequence ID" value="jg26259"/>
    <property type="gene ID" value="jg26259"/>
</dbReference>
<dbReference type="PANTHER" id="PTHR22878:SF68">
    <property type="entry name" value="DYNEIN HEAVY CHAIN 6, AXONEMAL-LIKE"/>
    <property type="match status" value="1"/>
</dbReference>
<dbReference type="InterPro" id="IPR026983">
    <property type="entry name" value="DHC"/>
</dbReference>